<dbReference type="EMBL" id="SZYD01000005">
    <property type="protein sequence ID" value="KAD6119891.1"/>
    <property type="molecule type" value="Genomic_DNA"/>
</dbReference>
<dbReference type="InterPro" id="IPR044714">
    <property type="entry name" value="AtSIBP1-like"/>
</dbReference>
<evidence type="ECO:0000313" key="2">
    <source>
        <dbReference type="Proteomes" id="UP000326396"/>
    </source>
</evidence>
<reference evidence="1 2" key="1">
    <citation type="submission" date="2019-05" db="EMBL/GenBank/DDBJ databases">
        <title>Mikania micrantha, genome provides insights into the molecular mechanism of rapid growth.</title>
        <authorList>
            <person name="Liu B."/>
        </authorList>
    </citation>
    <scope>NUCLEOTIDE SEQUENCE [LARGE SCALE GENOMIC DNA]</scope>
    <source>
        <strain evidence="1">NLD-2019</strain>
        <tissue evidence="1">Leaf</tissue>
    </source>
</reference>
<evidence type="ECO:0008006" key="3">
    <source>
        <dbReference type="Google" id="ProtNLM"/>
    </source>
</evidence>
<protein>
    <recommendedName>
        <fullName evidence="3">MATH domain-containing protein</fullName>
    </recommendedName>
</protein>
<dbReference type="AlphaFoldDB" id="A0A5N6PCJ7"/>
<accession>A0A5N6PCJ7</accession>
<dbReference type="OrthoDB" id="1645884at2759"/>
<dbReference type="PANTHER" id="PTHR46672">
    <property type="entry name" value="OS08G0495500 PROTEIN-RELATED"/>
    <property type="match status" value="1"/>
</dbReference>
<name>A0A5N6PCJ7_9ASTR</name>
<comment type="caution">
    <text evidence="1">The sequence shown here is derived from an EMBL/GenBank/DDBJ whole genome shotgun (WGS) entry which is preliminary data.</text>
</comment>
<dbReference type="Proteomes" id="UP000326396">
    <property type="component" value="Linkage Group LG13"/>
</dbReference>
<organism evidence="1 2">
    <name type="scientific">Mikania micrantha</name>
    <name type="common">bitter vine</name>
    <dbReference type="NCBI Taxonomy" id="192012"/>
    <lineage>
        <taxon>Eukaryota</taxon>
        <taxon>Viridiplantae</taxon>
        <taxon>Streptophyta</taxon>
        <taxon>Embryophyta</taxon>
        <taxon>Tracheophyta</taxon>
        <taxon>Spermatophyta</taxon>
        <taxon>Magnoliopsida</taxon>
        <taxon>eudicotyledons</taxon>
        <taxon>Gunneridae</taxon>
        <taxon>Pentapetalae</taxon>
        <taxon>asterids</taxon>
        <taxon>campanulids</taxon>
        <taxon>Asterales</taxon>
        <taxon>Asteraceae</taxon>
        <taxon>Asteroideae</taxon>
        <taxon>Heliantheae alliance</taxon>
        <taxon>Eupatorieae</taxon>
        <taxon>Mikania</taxon>
    </lineage>
</organism>
<dbReference type="PANTHER" id="PTHR46672:SF4">
    <property type="entry name" value="OS08G0495500 PROTEIN"/>
    <property type="match status" value="1"/>
</dbReference>
<evidence type="ECO:0000313" key="1">
    <source>
        <dbReference type="EMBL" id="KAD6119891.1"/>
    </source>
</evidence>
<sequence>MKSRRRLLRLAQWRIDNLASCSCRKSDPLRIGRWNWRLVLEFPELSSSNKDSPLIVSFIIRVVSSLGGRKA</sequence>
<proteinExistence type="predicted"/>
<gene>
    <name evidence="1" type="ORF">E3N88_11162</name>
</gene>
<keyword evidence="2" id="KW-1185">Reference proteome</keyword>